<dbReference type="AlphaFoldDB" id="A0A239TX95"/>
<dbReference type="InterPro" id="IPR017587">
    <property type="entry name" value="YqeC"/>
</dbReference>
<reference evidence="1 2" key="1">
    <citation type="submission" date="2017-06" db="EMBL/GenBank/DDBJ databases">
        <authorList>
            <consortium name="Pathogen Informatics"/>
        </authorList>
    </citation>
    <scope>NUCLEOTIDE SEQUENCE [LARGE SCALE GENOMIC DNA]</scope>
    <source>
        <strain evidence="1 2">NCTC10570</strain>
    </source>
</reference>
<proteinExistence type="predicted"/>
<organism evidence="1 2">
    <name type="scientific">Megamonas hypermegale</name>
    <dbReference type="NCBI Taxonomy" id="158847"/>
    <lineage>
        <taxon>Bacteria</taxon>
        <taxon>Bacillati</taxon>
        <taxon>Bacillota</taxon>
        <taxon>Negativicutes</taxon>
        <taxon>Selenomonadales</taxon>
        <taxon>Selenomonadaceae</taxon>
        <taxon>Megamonas</taxon>
    </lineage>
</organism>
<evidence type="ECO:0000313" key="1">
    <source>
        <dbReference type="EMBL" id="SNV02541.1"/>
    </source>
</evidence>
<accession>A0A239TX95</accession>
<dbReference type="RefSeq" id="WP_027890413.1">
    <property type="nucleotide sequence ID" value="NZ_LT906446.1"/>
</dbReference>
<dbReference type="eggNOG" id="COG1763">
    <property type="taxonomic scope" value="Bacteria"/>
</dbReference>
<evidence type="ECO:0000313" key="2">
    <source>
        <dbReference type="Proteomes" id="UP000215383"/>
    </source>
</evidence>
<dbReference type="GO" id="GO:0005524">
    <property type="term" value="F:ATP binding"/>
    <property type="evidence" value="ECO:0007669"/>
    <property type="project" value="InterPro"/>
</dbReference>
<dbReference type="NCBIfam" id="TIGR03172">
    <property type="entry name" value="selenium cofactor biosynthesis protein YqeC"/>
    <property type="match status" value="1"/>
</dbReference>
<sequence length="240" mass="27270">MYKLYQYIDGELKQNSLSDFLQVRKKDIISFAGAGGKTSTIFALANELKDMNYRVLITTTTKMFLEKEAITVQDEKIIEKALQKNKSVIAGTDLGKKMGAFDEDFLKKIINYSDVTLIEADGAQRKPFKMPRDYEPVYIENTNKIVYVVGMTSLGQEIKNLSRADIIADFLVKSLDEKLSVKDMIKILLSEKGAKKDIGKRDFYIILNQVDNEVLLQYAMEISSVLNKYGIQIALTKHKI</sequence>
<name>A0A239TX95_9FIRM</name>
<dbReference type="Pfam" id="PF19842">
    <property type="entry name" value="YqeC"/>
    <property type="match status" value="1"/>
</dbReference>
<dbReference type="InterPro" id="IPR036565">
    <property type="entry name" value="Mur-like_cat_sf"/>
</dbReference>
<keyword evidence="2" id="KW-1185">Reference proteome</keyword>
<dbReference type="EMBL" id="LT906446">
    <property type="protein sequence ID" value="SNV02541.1"/>
    <property type="molecule type" value="Genomic_DNA"/>
</dbReference>
<dbReference type="Proteomes" id="UP000215383">
    <property type="component" value="Chromosome 1"/>
</dbReference>
<dbReference type="SUPFAM" id="SSF53623">
    <property type="entry name" value="MurD-like peptide ligases, catalytic domain"/>
    <property type="match status" value="1"/>
</dbReference>
<dbReference type="GeneID" id="78507620"/>
<protein>
    <submittedName>
        <fullName evidence="1">Putative selenium-dependent hydroxylase accessory protein YqeC</fullName>
    </submittedName>
</protein>
<gene>
    <name evidence="1" type="ORF">SAMEA4364220_01625</name>
</gene>